<organism evidence="11 12">
    <name type="scientific">Candidatus Stercoripulliclostridium merdipullorum</name>
    <dbReference type="NCBI Taxonomy" id="2840952"/>
    <lineage>
        <taxon>Bacteria</taxon>
        <taxon>Bacillati</taxon>
        <taxon>Bacillota</taxon>
        <taxon>Clostridia</taxon>
        <taxon>Eubacteriales</taxon>
        <taxon>Candidatus Stercoripulliclostridium</taxon>
    </lineage>
</organism>
<keyword evidence="5" id="KW-0378">Hydrolase</keyword>
<keyword evidence="3" id="KW-0309">Germination</keyword>
<proteinExistence type="inferred from homology"/>
<evidence type="ECO:0000259" key="10">
    <source>
        <dbReference type="Pfam" id="PF07486"/>
    </source>
</evidence>
<name>A0A9D1NB69_9FIRM</name>
<reference evidence="11" key="2">
    <citation type="journal article" date="2021" name="PeerJ">
        <title>Extensive microbial diversity within the chicken gut microbiome revealed by metagenomics and culture.</title>
        <authorList>
            <person name="Gilroy R."/>
            <person name="Ravi A."/>
            <person name="Getino M."/>
            <person name="Pursley I."/>
            <person name="Horton D.L."/>
            <person name="Alikhan N.F."/>
            <person name="Baker D."/>
            <person name="Gharbi K."/>
            <person name="Hall N."/>
            <person name="Watson M."/>
            <person name="Adriaenssens E.M."/>
            <person name="Foster-Nyarko E."/>
            <person name="Jarju S."/>
            <person name="Secka A."/>
            <person name="Antonio M."/>
            <person name="Oren A."/>
            <person name="Chaudhuri R.R."/>
            <person name="La Ragione R."/>
            <person name="Hildebrand F."/>
            <person name="Pallen M.J."/>
        </authorList>
    </citation>
    <scope>NUCLEOTIDE SEQUENCE</scope>
    <source>
        <strain evidence="11">23406</strain>
    </source>
</reference>
<comment type="similarity">
    <text evidence="1">Belongs to the SleB family.</text>
</comment>
<keyword evidence="4" id="KW-0732">Signal</keyword>
<evidence type="ECO:0000256" key="1">
    <source>
        <dbReference type="ARBA" id="ARBA00007010"/>
    </source>
</evidence>
<evidence type="ECO:0000256" key="7">
    <source>
        <dbReference type="ARBA" id="ARBA00023316"/>
    </source>
</evidence>
<dbReference type="GO" id="GO:0016787">
    <property type="term" value="F:hydrolase activity"/>
    <property type="evidence" value="ECO:0007669"/>
    <property type="project" value="UniProtKB-KW"/>
</dbReference>
<dbReference type="Pfam" id="PF01471">
    <property type="entry name" value="PG_binding_1"/>
    <property type="match status" value="1"/>
</dbReference>
<evidence type="ECO:0000256" key="2">
    <source>
        <dbReference type="ARBA" id="ARBA00018364"/>
    </source>
</evidence>
<evidence type="ECO:0000256" key="6">
    <source>
        <dbReference type="ARBA" id="ARBA00022969"/>
    </source>
</evidence>
<evidence type="ECO:0000313" key="11">
    <source>
        <dbReference type="EMBL" id="HIU99908.1"/>
    </source>
</evidence>
<dbReference type="Gene3D" id="1.10.101.10">
    <property type="entry name" value="PGBD-like superfamily/PGBD"/>
    <property type="match status" value="1"/>
</dbReference>
<dbReference type="EMBL" id="DVOH01000016">
    <property type="protein sequence ID" value="HIU99908.1"/>
    <property type="molecule type" value="Genomic_DNA"/>
</dbReference>
<evidence type="ECO:0000313" key="12">
    <source>
        <dbReference type="Proteomes" id="UP000886891"/>
    </source>
</evidence>
<dbReference type="InterPro" id="IPR036366">
    <property type="entry name" value="PGBDSf"/>
</dbReference>
<evidence type="ECO:0000256" key="5">
    <source>
        <dbReference type="ARBA" id="ARBA00022801"/>
    </source>
</evidence>
<dbReference type="GO" id="GO:0071555">
    <property type="term" value="P:cell wall organization"/>
    <property type="evidence" value="ECO:0007669"/>
    <property type="project" value="UniProtKB-KW"/>
</dbReference>
<sequence length="227" mass="24447">MVKKIVTPLLVVAVLLTALIFYTDVFTPAEDAEAAVYKQGSTGATVRTIQQKLKNWGYYFGEVDGIFGSKTTEAVKYFQRRNGLTVDGIVGKNTAAAMGISLSSSGDASSASGDVYLLARLVYGEARGEPYVGQVAVAAVVLNRVRSPSFPNTIAGVIYQPWAFTVVNDGQINLTPDATAIKAAQDALNGWDPTYGCLFYYNPATATNAWIRQKEIRLSIGEHVFCV</sequence>
<feature type="domain" description="Peptidoglycan binding-like" evidence="9">
    <location>
        <begin position="42"/>
        <end position="98"/>
    </location>
</feature>
<evidence type="ECO:0000256" key="3">
    <source>
        <dbReference type="ARBA" id="ARBA00022544"/>
    </source>
</evidence>
<gene>
    <name evidence="11" type="primary">sleB</name>
    <name evidence="11" type="ORF">IAB14_02190</name>
</gene>
<dbReference type="InterPro" id="IPR042047">
    <property type="entry name" value="SleB_dom1"/>
</dbReference>
<keyword evidence="7" id="KW-0961">Cell wall biogenesis/degradation</keyword>
<dbReference type="Pfam" id="PF07486">
    <property type="entry name" value="Hydrolase_2"/>
    <property type="match status" value="1"/>
</dbReference>
<keyword evidence="6" id="KW-0749">Sporulation</keyword>
<dbReference type="GO" id="GO:0009847">
    <property type="term" value="P:spore germination"/>
    <property type="evidence" value="ECO:0007669"/>
    <property type="project" value="UniProtKB-UniRule"/>
</dbReference>
<dbReference type="NCBIfam" id="TIGR02869">
    <property type="entry name" value="spore_SleB"/>
    <property type="match status" value="1"/>
</dbReference>
<dbReference type="AlphaFoldDB" id="A0A9D1NB69"/>
<evidence type="ECO:0000256" key="4">
    <source>
        <dbReference type="ARBA" id="ARBA00022729"/>
    </source>
</evidence>
<dbReference type="Gene3D" id="6.20.240.60">
    <property type="match status" value="1"/>
</dbReference>
<feature type="domain" description="Cell wall hydrolase SleB" evidence="10">
    <location>
        <begin position="128"/>
        <end position="226"/>
    </location>
</feature>
<accession>A0A9D1NB69</accession>
<dbReference type="InterPro" id="IPR014224">
    <property type="entry name" value="Spore_cortex_SleB"/>
</dbReference>
<dbReference type="InterPro" id="IPR002477">
    <property type="entry name" value="Peptidoglycan-bd-like"/>
</dbReference>
<dbReference type="InterPro" id="IPR011105">
    <property type="entry name" value="Cell_wall_hydrolase_SleB"/>
</dbReference>
<evidence type="ECO:0000259" key="9">
    <source>
        <dbReference type="Pfam" id="PF01471"/>
    </source>
</evidence>
<comment type="caution">
    <text evidence="11">The sequence shown here is derived from an EMBL/GenBank/DDBJ whole genome shotgun (WGS) entry which is preliminary data.</text>
</comment>
<dbReference type="Gene3D" id="1.10.10.2520">
    <property type="entry name" value="Cell wall hydrolase SleB, domain 1"/>
    <property type="match status" value="1"/>
</dbReference>
<reference evidence="11" key="1">
    <citation type="submission" date="2020-10" db="EMBL/GenBank/DDBJ databases">
        <authorList>
            <person name="Gilroy R."/>
        </authorList>
    </citation>
    <scope>NUCLEOTIDE SEQUENCE</scope>
    <source>
        <strain evidence="11">23406</strain>
    </source>
</reference>
<evidence type="ECO:0000256" key="8">
    <source>
        <dbReference type="NCBIfam" id="TIGR02869"/>
    </source>
</evidence>
<dbReference type="Proteomes" id="UP000886891">
    <property type="component" value="Unassembled WGS sequence"/>
</dbReference>
<dbReference type="GO" id="GO:0030435">
    <property type="term" value="P:sporulation resulting in formation of a cellular spore"/>
    <property type="evidence" value="ECO:0007669"/>
    <property type="project" value="UniProtKB-KW"/>
</dbReference>
<protein>
    <recommendedName>
        <fullName evidence="2 8">Spore cortex-lytic enzyme</fullName>
    </recommendedName>
</protein>
<dbReference type="InterPro" id="IPR036365">
    <property type="entry name" value="PGBD-like_sf"/>
</dbReference>
<dbReference type="SUPFAM" id="SSF47090">
    <property type="entry name" value="PGBD-like"/>
    <property type="match status" value="1"/>
</dbReference>